<evidence type="ECO:0000313" key="1">
    <source>
        <dbReference type="EMBL" id="SHN20864.1"/>
    </source>
</evidence>
<dbReference type="Proteomes" id="UP000184513">
    <property type="component" value="Unassembled WGS sequence"/>
</dbReference>
<dbReference type="OrthoDB" id="960751at2"/>
<dbReference type="EMBL" id="FRCY01000010">
    <property type="protein sequence ID" value="SHN20864.1"/>
    <property type="molecule type" value="Genomic_DNA"/>
</dbReference>
<keyword evidence="2" id="KW-1185">Reference proteome</keyword>
<proteinExistence type="predicted"/>
<protein>
    <submittedName>
        <fullName evidence="1">Uncharacterized protein</fullName>
    </submittedName>
</protein>
<dbReference type="AlphaFoldDB" id="A0A1M7PTW3"/>
<organism evidence="1 2">
    <name type="scientific">Cyclobacterium lianum</name>
    <dbReference type="NCBI Taxonomy" id="388280"/>
    <lineage>
        <taxon>Bacteria</taxon>
        <taxon>Pseudomonadati</taxon>
        <taxon>Bacteroidota</taxon>
        <taxon>Cytophagia</taxon>
        <taxon>Cytophagales</taxon>
        <taxon>Cyclobacteriaceae</taxon>
        <taxon>Cyclobacterium</taxon>
    </lineage>
</organism>
<name>A0A1M7PTW3_9BACT</name>
<gene>
    <name evidence="1" type="ORF">SAMN04488057_110145</name>
</gene>
<sequence length="335" mass="36826">MDAVLPMKYLCLSGLIMLFSLQSFGQSTTVDFFLNGKSVVLISASGMAAPAMDWKVLAEEIHPALTAGGGDPIAYYELEEVILSGAIKRAYAAYFSQRLVKNIVLLIRKNDGSFYSHIYPFSGNANIIAPGANWTATSSDLDALKTELASIGSGKRSENLLVLEVPEYPPVPGLESGTASTAYIPRAPLNLDAFKLGILLTGASGNEDFLTTFRHDIYGKPEAQVAAEQSAERTGLETIFSEIYPYEVVFLTEAKSNQELIGEGIQFILMKQEGREADLMESMGVPLQGLENPDRIVVKYYIRFLVRNELYIGESWDADPDWKTALRDFLKQVVP</sequence>
<evidence type="ECO:0000313" key="2">
    <source>
        <dbReference type="Proteomes" id="UP000184513"/>
    </source>
</evidence>
<reference evidence="1 2" key="1">
    <citation type="submission" date="2016-11" db="EMBL/GenBank/DDBJ databases">
        <authorList>
            <person name="Jaros S."/>
            <person name="Januszkiewicz K."/>
            <person name="Wedrychowicz H."/>
        </authorList>
    </citation>
    <scope>NUCLEOTIDE SEQUENCE [LARGE SCALE GENOMIC DNA]</scope>
    <source>
        <strain evidence="1 2">CGMCC 1.6102</strain>
    </source>
</reference>
<accession>A0A1M7PTW3</accession>